<protein>
    <submittedName>
        <fullName evidence="2">Uncharacterized protein</fullName>
    </submittedName>
</protein>
<sequence>MSITLILKLKISFCIELTTCPTCSSISAHFMKASACPALPHHSSPSQPWCVKTSAPCSTCLPHLQDIPRDMYGEEKVPMSPRASGAWRRRLKIFTRLERGLGSSSPRLAGPPPTDRPAHMAIKDDD</sequence>
<dbReference type="Proteomes" id="UP000184330">
    <property type="component" value="Unassembled WGS sequence"/>
</dbReference>
<gene>
    <name evidence="2" type="ORF">PAC_18115</name>
</gene>
<evidence type="ECO:0000313" key="3">
    <source>
        <dbReference type="Proteomes" id="UP000184330"/>
    </source>
</evidence>
<feature type="compositionally biased region" description="Basic and acidic residues" evidence="1">
    <location>
        <begin position="116"/>
        <end position="126"/>
    </location>
</feature>
<keyword evidence="3" id="KW-1185">Reference proteome</keyword>
<proteinExistence type="predicted"/>
<dbReference type="AlphaFoldDB" id="A0A1L7XT43"/>
<name>A0A1L7XT43_9HELO</name>
<evidence type="ECO:0000313" key="2">
    <source>
        <dbReference type="EMBL" id="CZR68216.1"/>
    </source>
</evidence>
<dbReference type="EMBL" id="FJOG01000052">
    <property type="protein sequence ID" value="CZR68216.1"/>
    <property type="molecule type" value="Genomic_DNA"/>
</dbReference>
<accession>A0A1L7XT43</accession>
<organism evidence="2 3">
    <name type="scientific">Phialocephala subalpina</name>
    <dbReference type="NCBI Taxonomy" id="576137"/>
    <lineage>
        <taxon>Eukaryota</taxon>
        <taxon>Fungi</taxon>
        <taxon>Dikarya</taxon>
        <taxon>Ascomycota</taxon>
        <taxon>Pezizomycotina</taxon>
        <taxon>Leotiomycetes</taxon>
        <taxon>Helotiales</taxon>
        <taxon>Mollisiaceae</taxon>
        <taxon>Phialocephala</taxon>
        <taxon>Phialocephala fortinii species complex</taxon>
    </lineage>
</organism>
<reference evidence="2 3" key="1">
    <citation type="submission" date="2016-03" db="EMBL/GenBank/DDBJ databases">
        <authorList>
            <person name="Ploux O."/>
        </authorList>
    </citation>
    <scope>NUCLEOTIDE SEQUENCE [LARGE SCALE GENOMIC DNA]</scope>
    <source>
        <strain evidence="2 3">UAMH 11012</strain>
    </source>
</reference>
<feature type="region of interest" description="Disordered" evidence="1">
    <location>
        <begin position="98"/>
        <end position="126"/>
    </location>
</feature>
<evidence type="ECO:0000256" key="1">
    <source>
        <dbReference type="SAM" id="MobiDB-lite"/>
    </source>
</evidence>